<dbReference type="OrthoDB" id="5144613at2"/>
<gene>
    <name evidence="1" type="ORF">EV643_107109</name>
</gene>
<reference evidence="1 2" key="1">
    <citation type="submission" date="2019-03" db="EMBL/GenBank/DDBJ databases">
        <title>Genomic Encyclopedia of Type Strains, Phase III (KMG-III): the genomes of soil and plant-associated and newly described type strains.</title>
        <authorList>
            <person name="Whitman W."/>
        </authorList>
    </citation>
    <scope>NUCLEOTIDE SEQUENCE [LARGE SCALE GENOMIC DNA]</scope>
    <source>
        <strain evidence="1 2">VKM Ac-2527</strain>
    </source>
</reference>
<protein>
    <recommendedName>
        <fullName evidence="3">Antibiotic biosynthesis monooxygenase</fullName>
    </recommendedName>
</protein>
<dbReference type="Proteomes" id="UP000295388">
    <property type="component" value="Unassembled WGS sequence"/>
</dbReference>
<proteinExistence type="predicted"/>
<dbReference type="AlphaFoldDB" id="A0A4R6KF87"/>
<dbReference type="SUPFAM" id="SSF54909">
    <property type="entry name" value="Dimeric alpha+beta barrel"/>
    <property type="match status" value="1"/>
</dbReference>
<sequence length="147" mass="16020">MKRRDIFIFVPQPGKAAEAKEYLGDWLRSLADHPGYLGGSVLEEVAGELIPDTLVMLLEFESTEAARALWPKIETTINPLYPDDKSDSSPDQGTAFFDDTKETIKSGGDNPLRFTRGNGLLARMLHIHAAVADEFSAQTAALGAGTR</sequence>
<dbReference type="InterPro" id="IPR011008">
    <property type="entry name" value="Dimeric_a/b-barrel"/>
</dbReference>
<comment type="caution">
    <text evidence="1">The sequence shown here is derived from an EMBL/GenBank/DDBJ whole genome shotgun (WGS) entry which is preliminary data.</text>
</comment>
<organism evidence="1 2">
    <name type="scientific">Kribbella caucasensis</name>
    <dbReference type="NCBI Taxonomy" id="2512215"/>
    <lineage>
        <taxon>Bacteria</taxon>
        <taxon>Bacillati</taxon>
        <taxon>Actinomycetota</taxon>
        <taxon>Actinomycetes</taxon>
        <taxon>Propionibacteriales</taxon>
        <taxon>Kribbellaceae</taxon>
        <taxon>Kribbella</taxon>
    </lineage>
</organism>
<accession>A0A4R6KF87</accession>
<name>A0A4R6KF87_9ACTN</name>
<dbReference type="EMBL" id="SNWQ01000007">
    <property type="protein sequence ID" value="TDO48480.1"/>
    <property type="molecule type" value="Genomic_DNA"/>
</dbReference>
<dbReference type="RefSeq" id="WP_133800906.1">
    <property type="nucleotide sequence ID" value="NZ_SNWQ01000007.1"/>
</dbReference>
<evidence type="ECO:0000313" key="2">
    <source>
        <dbReference type="Proteomes" id="UP000295388"/>
    </source>
</evidence>
<keyword evidence="2" id="KW-1185">Reference proteome</keyword>
<evidence type="ECO:0008006" key="3">
    <source>
        <dbReference type="Google" id="ProtNLM"/>
    </source>
</evidence>
<evidence type="ECO:0000313" key="1">
    <source>
        <dbReference type="EMBL" id="TDO48480.1"/>
    </source>
</evidence>